<organism evidence="3 4">
    <name type="scientific">Lysobacter auxotrophicus</name>
    <dbReference type="NCBI Taxonomy" id="2992573"/>
    <lineage>
        <taxon>Bacteria</taxon>
        <taxon>Pseudomonadati</taxon>
        <taxon>Pseudomonadota</taxon>
        <taxon>Gammaproteobacteria</taxon>
        <taxon>Lysobacterales</taxon>
        <taxon>Lysobacteraceae</taxon>
        <taxon>Lysobacter</taxon>
    </lineage>
</organism>
<dbReference type="Gene3D" id="3.40.50.720">
    <property type="entry name" value="NAD(P)-binding Rossmann-like Domain"/>
    <property type="match status" value="1"/>
</dbReference>
<reference evidence="3 4" key="1">
    <citation type="journal article" date="2023" name="Int. J. Syst. Evol. Microbiol.">
        <title>Physiological and genomic analyses of cobalamin (vitamin B12)-auxotrophy of Lysobacter auxotrophicus sp. nov., a methionine-auxotrophic chitinolytic bacterium isolated from chitin-treated soil.</title>
        <authorList>
            <person name="Saito A."/>
            <person name="Dohra H."/>
            <person name="Hamada M."/>
            <person name="Moriuchi R."/>
            <person name="Kotsuchibashi Y."/>
            <person name="Mori K."/>
        </authorList>
    </citation>
    <scope>NUCLEOTIDE SEQUENCE [LARGE SCALE GENOMIC DNA]</scope>
    <source>
        <strain evidence="3 4">5-21a</strain>
    </source>
</reference>
<gene>
    <name evidence="3" type="ORF">LA521A_04330</name>
</gene>
<dbReference type="InterPro" id="IPR003777">
    <property type="entry name" value="XdhC_CoxI"/>
</dbReference>
<name>A0ABM8D9N6_9GAMM</name>
<dbReference type="InterPro" id="IPR027051">
    <property type="entry name" value="XdhC_Rossmann_dom"/>
</dbReference>
<accession>A0ABM8D9N6</accession>
<sequence>MDLPSISAVIPSAMPPGGARAVLDASVDAVRRGVPATLALVLETSGSTYVRAGAMALFDGDGTQVGWLSGGCLEPEIARRAQDAARGRRLDFMEIDTRFDEDLLSGSAVGCRGRLRLALLPLAALGDWPARIAAWRDGAALHVCVHRDGALDIATRDDTTTHRLAVLDPAWTDAPSRWTLDVPPAPSVIVFGAGPETPFLLPMLRALGATTTLVERRPRWSAAGALADHAPDLTPTQALLAATRRHDVALVMHHNFELDREALHALASAPIGFVGLLGPVRRRDDLFRVLPPPSRDALLPRLHSPVGLHLGGSGPEAIALSIAAQLQRHLHGVPA</sequence>
<evidence type="ECO:0000313" key="4">
    <source>
        <dbReference type="Proteomes" id="UP001317822"/>
    </source>
</evidence>
<dbReference type="Pfam" id="PF13478">
    <property type="entry name" value="XdhC_C"/>
    <property type="match status" value="1"/>
</dbReference>
<keyword evidence="4" id="KW-1185">Reference proteome</keyword>
<feature type="domain" description="XdhC Rossmann" evidence="2">
    <location>
        <begin position="188"/>
        <end position="326"/>
    </location>
</feature>
<evidence type="ECO:0000313" key="3">
    <source>
        <dbReference type="EMBL" id="BDU15232.1"/>
    </source>
</evidence>
<evidence type="ECO:0000259" key="1">
    <source>
        <dbReference type="Pfam" id="PF02625"/>
    </source>
</evidence>
<dbReference type="Pfam" id="PF02625">
    <property type="entry name" value="XdhC_CoxI"/>
    <property type="match status" value="1"/>
</dbReference>
<dbReference type="EMBL" id="AP027041">
    <property type="protein sequence ID" value="BDU15232.1"/>
    <property type="molecule type" value="Genomic_DNA"/>
</dbReference>
<dbReference type="InterPro" id="IPR052698">
    <property type="entry name" value="MoCofactor_Util/Proc"/>
</dbReference>
<dbReference type="PANTHER" id="PTHR30388">
    <property type="entry name" value="ALDEHYDE OXIDOREDUCTASE MOLYBDENUM COFACTOR ASSEMBLY PROTEIN"/>
    <property type="match status" value="1"/>
</dbReference>
<protein>
    <submittedName>
        <fullName evidence="3">XdhC family protein</fullName>
    </submittedName>
</protein>
<proteinExistence type="predicted"/>
<dbReference type="RefSeq" id="WP_281780752.1">
    <property type="nucleotide sequence ID" value="NZ_AP027041.1"/>
</dbReference>
<dbReference type="Proteomes" id="UP001317822">
    <property type="component" value="Chromosome"/>
</dbReference>
<evidence type="ECO:0000259" key="2">
    <source>
        <dbReference type="Pfam" id="PF13478"/>
    </source>
</evidence>
<dbReference type="PANTHER" id="PTHR30388:SF4">
    <property type="entry name" value="MOLYBDENUM COFACTOR INSERTION CHAPERONE PAOD"/>
    <property type="match status" value="1"/>
</dbReference>
<feature type="domain" description="XdhC- CoxI" evidence="1">
    <location>
        <begin position="30"/>
        <end position="88"/>
    </location>
</feature>